<proteinExistence type="predicted"/>
<evidence type="ECO:0000256" key="6">
    <source>
        <dbReference type="SAM" id="MobiDB-lite"/>
    </source>
</evidence>
<keyword evidence="2 4" id="KW-0472">Membrane</keyword>
<comment type="subcellular location">
    <subcellularLocation>
        <location evidence="1">Cell outer membrane</location>
    </subcellularLocation>
</comment>
<feature type="domain" description="OmpA-like" evidence="8">
    <location>
        <begin position="71"/>
        <end position="195"/>
    </location>
</feature>
<dbReference type="InterPro" id="IPR050330">
    <property type="entry name" value="Bact_OuterMem_StrucFunc"/>
</dbReference>
<evidence type="ECO:0000259" key="8">
    <source>
        <dbReference type="PROSITE" id="PS51123"/>
    </source>
</evidence>
<keyword evidence="3" id="KW-0998">Cell outer membrane</keyword>
<evidence type="ECO:0000256" key="5">
    <source>
        <dbReference type="SAM" id="Coils"/>
    </source>
</evidence>
<dbReference type="InterPro" id="IPR006665">
    <property type="entry name" value="OmpA-like"/>
</dbReference>
<dbReference type="EMBL" id="CADCTA010000105">
    <property type="protein sequence ID" value="CAA9264688.1"/>
    <property type="molecule type" value="Genomic_DNA"/>
</dbReference>
<dbReference type="CDD" id="cd07185">
    <property type="entry name" value="OmpA_C-like"/>
    <property type="match status" value="1"/>
</dbReference>
<dbReference type="AlphaFoldDB" id="A0A6J4IXS9"/>
<reference evidence="9" key="1">
    <citation type="submission" date="2020-02" db="EMBL/GenBank/DDBJ databases">
        <authorList>
            <person name="Meier V. D."/>
        </authorList>
    </citation>
    <scope>NUCLEOTIDE SEQUENCE</scope>
    <source>
        <strain evidence="9">AVDCRST_MAG42</strain>
    </source>
</reference>
<evidence type="ECO:0000256" key="4">
    <source>
        <dbReference type="PROSITE-ProRule" id="PRU00473"/>
    </source>
</evidence>
<dbReference type="PANTHER" id="PTHR30329:SF21">
    <property type="entry name" value="LIPOPROTEIN YIAD-RELATED"/>
    <property type="match status" value="1"/>
</dbReference>
<evidence type="ECO:0000256" key="3">
    <source>
        <dbReference type="ARBA" id="ARBA00023237"/>
    </source>
</evidence>
<accession>A0A6J4IXS9</accession>
<sequence>MMKLFLASLFSVALLCSAATTARAQESQDLQKKQTELERQRLDLEKKALDLQRRELELEKMRQELQARESGQSLSMNLSGDLLFDYEKATLKPAAEEALKKVAVVLSQFPESKVTVEGYTDAKGGKAVNLPLSRERASTVSEWLVKNGGVNAANITAAGRGEENPIAPNENPDGSDNPAGRALNRRVTIVVAKPAAPAP</sequence>
<dbReference type="GO" id="GO:0009279">
    <property type="term" value="C:cell outer membrane"/>
    <property type="evidence" value="ECO:0007669"/>
    <property type="project" value="UniProtKB-SubCell"/>
</dbReference>
<dbReference type="InterPro" id="IPR036737">
    <property type="entry name" value="OmpA-like_sf"/>
</dbReference>
<feature type="signal peptide" evidence="7">
    <location>
        <begin position="1"/>
        <end position="24"/>
    </location>
</feature>
<evidence type="ECO:0000313" key="9">
    <source>
        <dbReference type="EMBL" id="CAA9264688.1"/>
    </source>
</evidence>
<organism evidence="9">
    <name type="scientific">uncultured Chthoniobacterales bacterium</name>
    <dbReference type="NCBI Taxonomy" id="1836801"/>
    <lineage>
        <taxon>Bacteria</taxon>
        <taxon>Pseudomonadati</taxon>
        <taxon>Verrucomicrobiota</taxon>
        <taxon>Spartobacteria</taxon>
        <taxon>Chthoniobacterales</taxon>
        <taxon>environmental samples</taxon>
    </lineage>
</organism>
<dbReference type="Pfam" id="PF00691">
    <property type="entry name" value="OmpA"/>
    <property type="match status" value="1"/>
</dbReference>
<evidence type="ECO:0000256" key="1">
    <source>
        <dbReference type="ARBA" id="ARBA00004442"/>
    </source>
</evidence>
<feature type="coiled-coil region" evidence="5">
    <location>
        <begin position="23"/>
        <end position="68"/>
    </location>
</feature>
<feature type="region of interest" description="Disordered" evidence="6">
    <location>
        <begin position="156"/>
        <end position="184"/>
    </location>
</feature>
<dbReference type="Gene3D" id="3.30.1330.60">
    <property type="entry name" value="OmpA-like domain"/>
    <property type="match status" value="1"/>
</dbReference>
<evidence type="ECO:0000256" key="7">
    <source>
        <dbReference type="SAM" id="SignalP"/>
    </source>
</evidence>
<feature type="chain" id="PRO_5026987559" description="OmpA-like domain-containing protein" evidence="7">
    <location>
        <begin position="25"/>
        <end position="199"/>
    </location>
</feature>
<keyword evidence="5" id="KW-0175">Coiled coil</keyword>
<dbReference type="PRINTS" id="PR01021">
    <property type="entry name" value="OMPADOMAIN"/>
</dbReference>
<dbReference type="PANTHER" id="PTHR30329">
    <property type="entry name" value="STATOR ELEMENT OF FLAGELLAR MOTOR COMPLEX"/>
    <property type="match status" value="1"/>
</dbReference>
<protein>
    <recommendedName>
        <fullName evidence="8">OmpA-like domain-containing protein</fullName>
    </recommendedName>
</protein>
<keyword evidence="7" id="KW-0732">Signal</keyword>
<evidence type="ECO:0000256" key="2">
    <source>
        <dbReference type="ARBA" id="ARBA00023136"/>
    </source>
</evidence>
<dbReference type="SUPFAM" id="SSF103088">
    <property type="entry name" value="OmpA-like"/>
    <property type="match status" value="1"/>
</dbReference>
<name>A0A6J4IXS9_9BACT</name>
<dbReference type="InterPro" id="IPR006664">
    <property type="entry name" value="OMP_bac"/>
</dbReference>
<dbReference type="PROSITE" id="PS51123">
    <property type="entry name" value="OMPA_2"/>
    <property type="match status" value="1"/>
</dbReference>
<gene>
    <name evidence="9" type="ORF">AVDCRST_MAG42-2918</name>
</gene>